<evidence type="ECO:0000256" key="5">
    <source>
        <dbReference type="RuleBase" id="RU362059"/>
    </source>
</evidence>
<dbReference type="CDD" id="cd03784">
    <property type="entry name" value="GT1_Gtf-like"/>
    <property type="match status" value="1"/>
</dbReference>
<dbReference type="GO" id="GO:0015020">
    <property type="term" value="F:glucuronosyltransferase activity"/>
    <property type="evidence" value="ECO:0007669"/>
    <property type="project" value="UniProtKB-EC"/>
</dbReference>
<dbReference type="Gene3D" id="3.40.50.2000">
    <property type="entry name" value="Glycogen Phosphorylase B"/>
    <property type="match status" value="2"/>
</dbReference>
<evidence type="ECO:0000256" key="2">
    <source>
        <dbReference type="ARBA" id="ARBA00022676"/>
    </source>
</evidence>
<dbReference type="AlphaFoldDB" id="A0A1W0WIV4"/>
<accession>A0A1W0WIV4</accession>
<protein>
    <recommendedName>
        <fullName evidence="5">UDP-glucuronosyltransferase</fullName>
        <ecNumber evidence="5">2.4.1.17</ecNumber>
    </recommendedName>
</protein>
<dbReference type="InterPro" id="IPR002213">
    <property type="entry name" value="UDP_glucos_trans"/>
</dbReference>
<dbReference type="InterPro" id="IPR035595">
    <property type="entry name" value="UDP_glycos_trans_CS"/>
</dbReference>
<keyword evidence="2 4" id="KW-0328">Glycosyltransferase</keyword>
<keyword evidence="7" id="KW-1185">Reference proteome</keyword>
<comment type="caution">
    <text evidence="6">The sequence shown here is derived from an EMBL/GenBank/DDBJ whole genome shotgun (WGS) entry which is preliminary data.</text>
</comment>
<evidence type="ECO:0000256" key="1">
    <source>
        <dbReference type="ARBA" id="ARBA00009995"/>
    </source>
</evidence>
<reference evidence="7" key="1">
    <citation type="submission" date="2017-01" db="EMBL/GenBank/DDBJ databases">
        <title>Comparative genomics of anhydrobiosis in the tardigrade Hypsibius dujardini.</title>
        <authorList>
            <person name="Yoshida Y."/>
            <person name="Koutsovoulos G."/>
            <person name="Laetsch D."/>
            <person name="Stevens L."/>
            <person name="Kumar S."/>
            <person name="Horikawa D."/>
            <person name="Ishino K."/>
            <person name="Komine S."/>
            <person name="Tomita M."/>
            <person name="Blaxter M."/>
            <person name="Arakawa K."/>
        </authorList>
    </citation>
    <scope>NUCLEOTIDE SEQUENCE [LARGE SCALE GENOMIC DNA]</scope>
    <source>
        <strain evidence="7">Z151</strain>
    </source>
</reference>
<evidence type="ECO:0000256" key="4">
    <source>
        <dbReference type="RuleBase" id="RU003718"/>
    </source>
</evidence>
<gene>
    <name evidence="6" type="ORF">BV898_10664</name>
</gene>
<dbReference type="EMBL" id="MTYJ01000093">
    <property type="protein sequence ID" value="OQV15150.1"/>
    <property type="molecule type" value="Genomic_DNA"/>
</dbReference>
<dbReference type="GO" id="GO:0016020">
    <property type="term" value="C:membrane"/>
    <property type="evidence" value="ECO:0007669"/>
    <property type="project" value="UniProtKB-SubCell"/>
</dbReference>
<dbReference type="InterPro" id="IPR050481">
    <property type="entry name" value="UDP-glycosyltransf_plant"/>
</dbReference>
<dbReference type="PANTHER" id="PTHR48048">
    <property type="entry name" value="GLYCOSYLTRANSFERASE"/>
    <property type="match status" value="1"/>
</dbReference>
<comment type="subcellular location">
    <subcellularLocation>
        <location evidence="5">Membrane</location>
        <topology evidence="5">Single-pass membrane protein</topology>
    </subcellularLocation>
</comment>
<name>A0A1W0WIV4_HYPEX</name>
<evidence type="ECO:0000313" key="6">
    <source>
        <dbReference type="EMBL" id="OQV15150.1"/>
    </source>
</evidence>
<evidence type="ECO:0000256" key="3">
    <source>
        <dbReference type="ARBA" id="ARBA00022679"/>
    </source>
</evidence>
<comment type="catalytic activity">
    <reaction evidence="5">
        <text>glucuronate acceptor + UDP-alpha-D-glucuronate = acceptor beta-D-glucuronoside + UDP + H(+)</text>
        <dbReference type="Rhea" id="RHEA:21032"/>
        <dbReference type="ChEBI" id="CHEBI:15378"/>
        <dbReference type="ChEBI" id="CHEBI:58052"/>
        <dbReference type="ChEBI" id="CHEBI:58223"/>
        <dbReference type="ChEBI" id="CHEBI:132367"/>
        <dbReference type="ChEBI" id="CHEBI:132368"/>
        <dbReference type="EC" id="2.4.1.17"/>
    </reaction>
</comment>
<dbReference type="GO" id="GO:0035251">
    <property type="term" value="F:UDP-glucosyltransferase activity"/>
    <property type="evidence" value="ECO:0007669"/>
    <property type="project" value="InterPro"/>
</dbReference>
<dbReference type="EC" id="2.4.1.17" evidence="5"/>
<dbReference type="OrthoDB" id="5835829at2759"/>
<sequence length="483" mass="52954">MSESIRRKHILLATPPLIGHAVPLLQLGGKLSRHHRVTFAVSRSIVERFRDSLKEYDDRMGESSVRVVEVPERPSAYQPGEPRGGPSALRDIFNRTFPDMREFFASLRPNSSRTAIKNERFTHPSGVEDNDLFVDAVIVDNFLGGPASVLRQAGIPYYLFNTARVALTHVFLSLNMDVPENYAKRDSPFAHAAGGGKMYDVHKEGNKDILMENHETIPWASGIIFNSLRAAEENSLREIAGLPGAESLKMFFVAPLCSQDLASQSEKPIIHWLDDKPRGSVVYFALGSIAVPSAAQTAEIAKGLLLSKAPFIWSLPTAQHSHLPADIQRTIQEQNSQECPDPATPFLILPWVPQTAVLKHPSTGVFVSHCGWNSTLETLSCGVPVVGWPMFADQMLNAEWLETEAAGRLIPGTGETMESRLVAAEELANVVREVAGASSDDAVVGAGTPGYREGALKWQVKIREALADNGSSTQDFLKLARFE</sequence>
<organism evidence="6 7">
    <name type="scientific">Hypsibius exemplaris</name>
    <name type="common">Freshwater tardigrade</name>
    <dbReference type="NCBI Taxonomy" id="2072580"/>
    <lineage>
        <taxon>Eukaryota</taxon>
        <taxon>Metazoa</taxon>
        <taxon>Ecdysozoa</taxon>
        <taxon>Tardigrada</taxon>
        <taxon>Eutardigrada</taxon>
        <taxon>Parachela</taxon>
        <taxon>Hypsibioidea</taxon>
        <taxon>Hypsibiidae</taxon>
        <taxon>Hypsibius</taxon>
    </lineage>
</organism>
<proteinExistence type="inferred from homology"/>
<comment type="similarity">
    <text evidence="1 4">Belongs to the UDP-glycosyltransferase family.</text>
</comment>
<keyword evidence="3 4" id="KW-0808">Transferase</keyword>
<evidence type="ECO:0000313" key="7">
    <source>
        <dbReference type="Proteomes" id="UP000192578"/>
    </source>
</evidence>
<dbReference type="PANTHER" id="PTHR48048:SF30">
    <property type="entry name" value="GLYCOSYLTRANSFERASE"/>
    <property type="match status" value="1"/>
</dbReference>
<dbReference type="PROSITE" id="PS00375">
    <property type="entry name" value="UDPGT"/>
    <property type="match status" value="1"/>
</dbReference>
<dbReference type="FunFam" id="3.40.50.2000:FF:000056">
    <property type="entry name" value="Glycosyltransferase"/>
    <property type="match status" value="1"/>
</dbReference>
<dbReference type="Pfam" id="PF00201">
    <property type="entry name" value="UDPGT"/>
    <property type="match status" value="1"/>
</dbReference>
<dbReference type="SUPFAM" id="SSF53756">
    <property type="entry name" value="UDP-Glycosyltransferase/glycogen phosphorylase"/>
    <property type="match status" value="1"/>
</dbReference>
<dbReference type="Proteomes" id="UP000192578">
    <property type="component" value="Unassembled WGS sequence"/>
</dbReference>